<organism evidence="1 2">
    <name type="scientific">Dysgonomonas capnocytophagoides</name>
    <dbReference type="NCBI Taxonomy" id="45254"/>
    <lineage>
        <taxon>Bacteria</taxon>
        <taxon>Pseudomonadati</taxon>
        <taxon>Bacteroidota</taxon>
        <taxon>Bacteroidia</taxon>
        <taxon>Bacteroidales</taxon>
        <taxon>Dysgonomonadaceae</taxon>
        <taxon>Dysgonomonas</taxon>
    </lineage>
</organism>
<dbReference type="RefSeq" id="WP_134437071.1">
    <property type="nucleotide sequence ID" value="NZ_SOML01000010.1"/>
</dbReference>
<evidence type="ECO:0008006" key="3">
    <source>
        <dbReference type="Google" id="ProtNLM"/>
    </source>
</evidence>
<sequence length="163" mass="18786">MAAPKGNKFYKKREKNGRELEYKTPEDFLREAYKYFDWCTKTPWIKKDFIKSGDFAGQIVDIPTSRPYTIDGLCNYLGIDVKTFYNYEERKDFFQVITYVRGIIRQNQIEGACVGAYNSSIVARILGLANKQEIETTGGLNITVTSDKAKESIEKLQEKLQNP</sequence>
<dbReference type="InterPro" id="IPR032066">
    <property type="entry name" value="GP3_package"/>
</dbReference>
<evidence type="ECO:0000313" key="1">
    <source>
        <dbReference type="EMBL" id="TFD94659.1"/>
    </source>
</evidence>
<dbReference type="AlphaFoldDB" id="A0A4Y8KYC5"/>
<accession>A0A4Y8KYC5</accession>
<dbReference type="Gene3D" id="1.10.132.80">
    <property type="match status" value="1"/>
</dbReference>
<dbReference type="Proteomes" id="UP000297861">
    <property type="component" value="Unassembled WGS sequence"/>
</dbReference>
<keyword evidence="2" id="KW-1185">Reference proteome</keyword>
<dbReference type="OrthoDB" id="8100717at2"/>
<name>A0A4Y8KYC5_9BACT</name>
<reference evidence="1 2" key="1">
    <citation type="submission" date="2019-03" db="EMBL/GenBank/DDBJ databases">
        <title>San Antonio Military Medical Center submission to MRSN (WRAIR), pending publication.</title>
        <authorList>
            <person name="Blyth D.M."/>
            <person name="Mccarthy S.L."/>
            <person name="Schall S.E."/>
            <person name="Stam J.A."/>
            <person name="Ong A.C."/>
            <person name="Mcgann P.T."/>
        </authorList>
    </citation>
    <scope>NUCLEOTIDE SEQUENCE [LARGE SCALE GENOMIC DNA]</scope>
    <source>
        <strain evidence="1 2">MRSN571793</strain>
    </source>
</reference>
<dbReference type="Pfam" id="PF16677">
    <property type="entry name" value="GP3_package"/>
    <property type="match status" value="1"/>
</dbReference>
<evidence type="ECO:0000313" key="2">
    <source>
        <dbReference type="Proteomes" id="UP000297861"/>
    </source>
</evidence>
<dbReference type="EMBL" id="SOML01000010">
    <property type="protein sequence ID" value="TFD94659.1"/>
    <property type="molecule type" value="Genomic_DNA"/>
</dbReference>
<comment type="caution">
    <text evidence="1">The sequence shown here is derived from an EMBL/GenBank/DDBJ whole genome shotgun (WGS) entry which is preliminary data.</text>
</comment>
<proteinExistence type="predicted"/>
<protein>
    <recommendedName>
        <fullName evidence="3">DNA packaging protein</fullName>
    </recommendedName>
</protein>
<gene>
    <name evidence="1" type="ORF">E2605_14905</name>
</gene>